<name>A0ABT8MTI4_9BACL</name>
<dbReference type="InterPro" id="IPR036388">
    <property type="entry name" value="WH-like_DNA-bd_sf"/>
</dbReference>
<reference evidence="5 6" key="1">
    <citation type="submission" date="2023-06" db="EMBL/GenBank/DDBJ databases">
        <title>Novel species in genus Planococcus.</title>
        <authorList>
            <person name="Ning S."/>
        </authorList>
    </citation>
    <scope>NUCLEOTIDE SEQUENCE [LARGE SCALE GENOMIC DNA]</scope>
    <source>
        <strain evidence="5 6">N064</strain>
    </source>
</reference>
<dbReference type="SMART" id="SM00895">
    <property type="entry name" value="FCD"/>
    <property type="match status" value="1"/>
</dbReference>
<dbReference type="InterPro" id="IPR036390">
    <property type="entry name" value="WH_DNA-bd_sf"/>
</dbReference>
<sequence>MKEEQAYKTIKNMIVQGKFSMQESISINGLAEEMNMSRTPVHKALAQLEREGYITITPQVGVFVRRPEPKEIQDRLQLCVAIDVFLAEQASRSITELQLEELKKVLEAMEFPGVAADDYEALNVQFHTIICKAANNDFAFRTNKINWDYLNYVNISDELFQGGNREQSQAEHRMIYYALKDRDTKLTELLVRKHLMRVAQFITEKYTHVNA</sequence>
<dbReference type="Gene3D" id="1.20.120.530">
    <property type="entry name" value="GntR ligand-binding domain-like"/>
    <property type="match status" value="1"/>
</dbReference>
<organism evidence="5 6">
    <name type="scientific">Planococcus liqunii</name>
    <dbReference type="NCBI Taxonomy" id="3058394"/>
    <lineage>
        <taxon>Bacteria</taxon>
        <taxon>Bacillati</taxon>
        <taxon>Bacillota</taxon>
        <taxon>Bacilli</taxon>
        <taxon>Bacillales</taxon>
        <taxon>Caryophanaceae</taxon>
        <taxon>Planococcus</taxon>
    </lineage>
</organism>
<evidence type="ECO:0000313" key="5">
    <source>
        <dbReference type="EMBL" id="MDN7228166.1"/>
    </source>
</evidence>
<feature type="domain" description="HTH gntR-type" evidence="4">
    <location>
        <begin position="1"/>
        <end position="67"/>
    </location>
</feature>
<evidence type="ECO:0000259" key="4">
    <source>
        <dbReference type="PROSITE" id="PS50949"/>
    </source>
</evidence>
<keyword evidence="6" id="KW-1185">Reference proteome</keyword>
<keyword evidence="3" id="KW-0804">Transcription</keyword>
<dbReference type="PROSITE" id="PS50949">
    <property type="entry name" value="HTH_GNTR"/>
    <property type="match status" value="1"/>
</dbReference>
<dbReference type="PANTHER" id="PTHR43537:SF24">
    <property type="entry name" value="GLUCONATE OPERON TRANSCRIPTIONAL REPRESSOR"/>
    <property type="match status" value="1"/>
</dbReference>
<gene>
    <name evidence="5" type="ORF">QWY15_12735</name>
</gene>
<dbReference type="Gene3D" id="1.10.10.10">
    <property type="entry name" value="Winged helix-like DNA-binding domain superfamily/Winged helix DNA-binding domain"/>
    <property type="match status" value="1"/>
</dbReference>
<protein>
    <submittedName>
        <fullName evidence="5">GntR family transcriptional regulator</fullName>
    </submittedName>
</protein>
<dbReference type="Pfam" id="PF00392">
    <property type="entry name" value="GntR"/>
    <property type="match status" value="1"/>
</dbReference>
<keyword evidence="1" id="KW-0805">Transcription regulation</keyword>
<evidence type="ECO:0000313" key="6">
    <source>
        <dbReference type="Proteomes" id="UP001172054"/>
    </source>
</evidence>
<dbReference type="SMART" id="SM00345">
    <property type="entry name" value="HTH_GNTR"/>
    <property type="match status" value="1"/>
</dbReference>
<dbReference type="InterPro" id="IPR000524">
    <property type="entry name" value="Tscrpt_reg_HTH_GntR"/>
</dbReference>
<dbReference type="CDD" id="cd07377">
    <property type="entry name" value="WHTH_GntR"/>
    <property type="match status" value="1"/>
</dbReference>
<accession>A0ABT8MTI4</accession>
<dbReference type="Pfam" id="PF07729">
    <property type="entry name" value="FCD"/>
    <property type="match status" value="1"/>
</dbReference>
<dbReference type="Proteomes" id="UP001172054">
    <property type="component" value="Unassembled WGS sequence"/>
</dbReference>
<evidence type="ECO:0000256" key="3">
    <source>
        <dbReference type="ARBA" id="ARBA00023163"/>
    </source>
</evidence>
<dbReference type="InterPro" id="IPR008920">
    <property type="entry name" value="TF_FadR/GntR_C"/>
</dbReference>
<keyword evidence="2" id="KW-0238">DNA-binding</keyword>
<evidence type="ECO:0000256" key="2">
    <source>
        <dbReference type="ARBA" id="ARBA00023125"/>
    </source>
</evidence>
<evidence type="ECO:0000256" key="1">
    <source>
        <dbReference type="ARBA" id="ARBA00023015"/>
    </source>
</evidence>
<dbReference type="InterPro" id="IPR011711">
    <property type="entry name" value="GntR_C"/>
</dbReference>
<dbReference type="PANTHER" id="PTHR43537">
    <property type="entry name" value="TRANSCRIPTIONAL REGULATOR, GNTR FAMILY"/>
    <property type="match status" value="1"/>
</dbReference>
<dbReference type="SUPFAM" id="SSF46785">
    <property type="entry name" value="Winged helix' DNA-binding domain"/>
    <property type="match status" value="1"/>
</dbReference>
<dbReference type="EMBL" id="JAUJWW010000005">
    <property type="protein sequence ID" value="MDN7228166.1"/>
    <property type="molecule type" value="Genomic_DNA"/>
</dbReference>
<dbReference type="RefSeq" id="WP_300980833.1">
    <property type="nucleotide sequence ID" value="NZ_CP129238.1"/>
</dbReference>
<proteinExistence type="predicted"/>
<dbReference type="SUPFAM" id="SSF48008">
    <property type="entry name" value="GntR ligand-binding domain-like"/>
    <property type="match status" value="1"/>
</dbReference>
<comment type="caution">
    <text evidence="5">The sequence shown here is derived from an EMBL/GenBank/DDBJ whole genome shotgun (WGS) entry which is preliminary data.</text>
</comment>